<dbReference type="InterPro" id="IPR020897">
    <property type="entry name" value="Synapsin_pre-ATP-grasp_dom"/>
</dbReference>
<dbReference type="InterPro" id="IPR020898">
    <property type="entry name" value="Synapsin_ATP-bd_dom"/>
</dbReference>
<comment type="caution">
    <text evidence="8">The sequence shown here is derived from an EMBL/GenBank/DDBJ whole genome shotgun (WGS) entry which is preliminary data.</text>
</comment>
<dbReference type="PANTHER" id="PTHR10841:SF17">
    <property type="entry name" value="SYNAPSIN"/>
    <property type="match status" value="1"/>
</dbReference>
<feature type="domain" description="Synapsin pre-ATP-grasp" evidence="6">
    <location>
        <begin position="151"/>
        <end position="252"/>
    </location>
</feature>
<keyword evidence="2" id="KW-0597">Phosphoprotein</keyword>
<comment type="similarity">
    <text evidence="1">Belongs to the synapsin family.</text>
</comment>
<protein>
    <submittedName>
        <fullName evidence="8">Synapsin</fullName>
    </submittedName>
</protein>
<dbReference type="PANTHER" id="PTHR10841">
    <property type="entry name" value="SYNAPSIN"/>
    <property type="match status" value="1"/>
</dbReference>
<proteinExistence type="inferred from homology"/>
<feature type="compositionally biased region" description="Low complexity" evidence="5">
    <location>
        <begin position="78"/>
        <end position="92"/>
    </location>
</feature>
<evidence type="ECO:0000256" key="1">
    <source>
        <dbReference type="ARBA" id="ARBA00008243"/>
    </source>
</evidence>
<evidence type="ECO:0000256" key="5">
    <source>
        <dbReference type="SAM" id="MobiDB-lite"/>
    </source>
</evidence>
<feature type="non-terminal residue" evidence="8">
    <location>
        <position position="301"/>
    </location>
</feature>
<feature type="compositionally biased region" description="Pro residues" evidence="5">
    <location>
        <begin position="65"/>
        <end position="77"/>
    </location>
</feature>
<dbReference type="Gene3D" id="3.40.50.20">
    <property type="match status" value="1"/>
</dbReference>
<dbReference type="PRINTS" id="PR01368">
    <property type="entry name" value="SYNAPSIN"/>
</dbReference>
<organism evidence="8 9">
    <name type="scientific">Pseudolycoriella hygida</name>
    <dbReference type="NCBI Taxonomy" id="35572"/>
    <lineage>
        <taxon>Eukaryota</taxon>
        <taxon>Metazoa</taxon>
        <taxon>Ecdysozoa</taxon>
        <taxon>Arthropoda</taxon>
        <taxon>Hexapoda</taxon>
        <taxon>Insecta</taxon>
        <taxon>Pterygota</taxon>
        <taxon>Neoptera</taxon>
        <taxon>Endopterygota</taxon>
        <taxon>Diptera</taxon>
        <taxon>Nematocera</taxon>
        <taxon>Sciaroidea</taxon>
        <taxon>Sciaridae</taxon>
        <taxon>Pseudolycoriella</taxon>
    </lineage>
</organism>
<evidence type="ECO:0000256" key="4">
    <source>
        <dbReference type="ARBA" id="ARBA00034103"/>
    </source>
</evidence>
<feature type="domain" description="Synapsin ATP-binding" evidence="7">
    <location>
        <begin position="254"/>
        <end position="299"/>
    </location>
</feature>
<dbReference type="OrthoDB" id="10249572at2759"/>
<evidence type="ECO:0000259" key="6">
    <source>
        <dbReference type="Pfam" id="PF02078"/>
    </source>
</evidence>
<comment type="subcellular location">
    <subcellularLocation>
        <location evidence="4">Synapse</location>
    </subcellularLocation>
</comment>
<dbReference type="GO" id="GO:0030672">
    <property type="term" value="C:synaptic vesicle membrane"/>
    <property type="evidence" value="ECO:0007669"/>
    <property type="project" value="TreeGrafter"/>
</dbReference>
<dbReference type="EMBL" id="WJQU01000003">
    <property type="protein sequence ID" value="KAJ6640211.1"/>
    <property type="molecule type" value="Genomic_DNA"/>
</dbReference>
<evidence type="ECO:0000313" key="8">
    <source>
        <dbReference type="EMBL" id="KAJ6640211.1"/>
    </source>
</evidence>
<evidence type="ECO:0000256" key="3">
    <source>
        <dbReference type="ARBA" id="ARBA00023018"/>
    </source>
</evidence>
<evidence type="ECO:0000313" key="9">
    <source>
        <dbReference type="Proteomes" id="UP001151699"/>
    </source>
</evidence>
<dbReference type="AlphaFoldDB" id="A0A9Q0MY94"/>
<sequence>KENFTSDQISYQVLHIFLQILSEQCVRASAFEFSSGDLSSECDDIDPNELPAAARPPLQQQPMPQGGPPNIPPPPAPGTATPGGTTTASKTPDLSLSFGKGPPRGTSAPASPAKSRESLLQRVQSLTGAARDQGASIIGAAVSSATRPTFNKDKCFTLLVLDDQNTDWTKYFRGKRLHGDYDIRVEQAEFKEISLTANADSGTMVTMAVYRGGTKVARSFRPDFVLIRQAPRDGSRDFRSTLLGLKYGGVPCINSLNSIYQFQDKPWIFAHLLQLQRRQGREAFPLIEQTFFPNAKDLVST</sequence>
<dbReference type="GO" id="GO:0007269">
    <property type="term" value="P:neurotransmitter secretion"/>
    <property type="evidence" value="ECO:0007669"/>
    <property type="project" value="InterPro"/>
</dbReference>
<dbReference type="Pfam" id="PF02750">
    <property type="entry name" value="Synapsin_C"/>
    <property type="match status" value="1"/>
</dbReference>
<dbReference type="Proteomes" id="UP001151699">
    <property type="component" value="Chromosome X"/>
</dbReference>
<evidence type="ECO:0000256" key="2">
    <source>
        <dbReference type="ARBA" id="ARBA00022553"/>
    </source>
</evidence>
<accession>A0A9Q0MY94</accession>
<feature type="compositionally biased region" description="Low complexity" evidence="5">
    <location>
        <begin position="51"/>
        <end position="64"/>
    </location>
</feature>
<dbReference type="InterPro" id="IPR001359">
    <property type="entry name" value="Synapsin"/>
</dbReference>
<keyword evidence="3" id="KW-0770">Synapse</keyword>
<dbReference type="Pfam" id="PF02078">
    <property type="entry name" value="Synapsin"/>
    <property type="match status" value="1"/>
</dbReference>
<gene>
    <name evidence="8" type="primary">Syn_0</name>
    <name evidence="8" type="ORF">Bhyg_12961</name>
</gene>
<dbReference type="FunFam" id="3.40.50.20:FF:000008">
    <property type="entry name" value="Synapsin III"/>
    <property type="match status" value="1"/>
</dbReference>
<name>A0A9Q0MY94_9DIPT</name>
<evidence type="ECO:0000259" key="7">
    <source>
        <dbReference type="Pfam" id="PF02750"/>
    </source>
</evidence>
<feature type="region of interest" description="Disordered" evidence="5">
    <location>
        <begin position="36"/>
        <end position="118"/>
    </location>
</feature>
<dbReference type="InterPro" id="IPR016185">
    <property type="entry name" value="PreATP-grasp_dom_sf"/>
</dbReference>
<dbReference type="SUPFAM" id="SSF52440">
    <property type="entry name" value="PreATP-grasp domain"/>
    <property type="match status" value="1"/>
</dbReference>
<reference evidence="8" key="1">
    <citation type="submission" date="2022-07" db="EMBL/GenBank/DDBJ databases">
        <authorList>
            <person name="Trinca V."/>
            <person name="Uliana J.V.C."/>
            <person name="Torres T.T."/>
            <person name="Ward R.J."/>
            <person name="Monesi N."/>
        </authorList>
    </citation>
    <scope>NUCLEOTIDE SEQUENCE</scope>
    <source>
        <strain evidence="8">HSMRA1968</strain>
        <tissue evidence="8">Whole embryos</tissue>
    </source>
</reference>
<keyword evidence="9" id="KW-1185">Reference proteome</keyword>